<dbReference type="Proteomes" id="UP000634136">
    <property type="component" value="Unassembled WGS sequence"/>
</dbReference>
<evidence type="ECO:0000313" key="2">
    <source>
        <dbReference type="EMBL" id="KAF7826957.1"/>
    </source>
</evidence>
<proteinExistence type="predicted"/>
<dbReference type="AlphaFoldDB" id="A0A834WL29"/>
<organism evidence="2 3">
    <name type="scientific">Senna tora</name>
    <dbReference type="NCBI Taxonomy" id="362788"/>
    <lineage>
        <taxon>Eukaryota</taxon>
        <taxon>Viridiplantae</taxon>
        <taxon>Streptophyta</taxon>
        <taxon>Embryophyta</taxon>
        <taxon>Tracheophyta</taxon>
        <taxon>Spermatophyta</taxon>
        <taxon>Magnoliopsida</taxon>
        <taxon>eudicotyledons</taxon>
        <taxon>Gunneridae</taxon>
        <taxon>Pentapetalae</taxon>
        <taxon>rosids</taxon>
        <taxon>fabids</taxon>
        <taxon>Fabales</taxon>
        <taxon>Fabaceae</taxon>
        <taxon>Caesalpinioideae</taxon>
        <taxon>Cassia clade</taxon>
        <taxon>Senna</taxon>
    </lineage>
</organism>
<evidence type="ECO:0000256" key="1">
    <source>
        <dbReference type="SAM" id="MobiDB-lite"/>
    </source>
</evidence>
<feature type="region of interest" description="Disordered" evidence="1">
    <location>
        <begin position="61"/>
        <end position="80"/>
    </location>
</feature>
<protein>
    <submittedName>
        <fullName evidence="2">Uncharacterized protein</fullName>
    </submittedName>
</protein>
<evidence type="ECO:0000313" key="3">
    <source>
        <dbReference type="Proteomes" id="UP000634136"/>
    </source>
</evidence>
<reference evidence="2" key="1">
    <citation type="submission" date="2020-09" db="EMBL/GenBank/DDBJ databases">
        <title>Genome-Enabled Discovery of Anthraquinone Biosynthesis in Senna tora.</title>
        <authorList>
            <person name="Kang S.-H."/>
            <person name="Pandey R.P."/>
            <person name="Lee C.-M."/>
            <person name="Sim J.-S."/>
            <person name="Jeong J.-T."/>
            <person name="Choi B.-S."/>
            <person name="Jung M."/>
            <person name="Ginzburg D."/>
            <person name="Zhao K."/>
            <person name="Won S.Y."/>
            <person name="Oh T.-J."/>
            <person name="Yu Y."/>
            <person name="Kim N.-H."/>
            <person name="Lee O.R."/>
            <person name="Lee T.-H."/>
            <person name="Bashyal P."/>
            <person name="Kim T.-S."/>
            <person name="Lee W.-H."/>
            <person name="Kawkins C."/>
            <person name="Kim C.-K."/>
            <person name="Kim J.S."/>
            <person name="Ahn B.O."/>
            <person name="Rhee S.Y."/>
            <person name="Sohng J.K."/>
        </authorList>
    </citation>
    <scope>NUCLEOTIDE SEQUENCE</scope>
    <source>
        <tissue evidence="2">Leaf</tissue>
    </source>
</reference>
<feature type="compositionally biased region" description="Polar residues" evidence="1">
    <location>
        <begin position="71"/>
        <end position="80"/>
    </location>
</feature>
<sequence length="175" mass="19276">MENAGSTHHHRCRSVCISALHSSTHRHLGSISAMVKIDFVALSHCWGISLYCEGGDTNMKARRKKEHQRKQSSGSTRLNPSQTSLFQTMAEVVNGAAEMVSPACLLRKATSSTLTFGKWKLIGESKKNVWIAAIWRILQPCYGFHEDGLKNGHKQPNIGKLFLCAFDAVGSSFSS</sequence>
<feature type="compositionally biased region" description="Basic residues" evidence="1">
    <location>
        <begin position="61"/>
        <end position="70"/>
    </location>
</feature>
<accession>A0A834WL29</accession>
<gene>
    <name evidence="2" type="ORF">G2W53_018121</name>
</gene>
<comment type="caution">
    <text evidence="2">The sequence shown here is derived from an EMBL/GenBank/DDBJ whole genome shotgun (WGS) entry which is preliminary data.</text>
</comment>
<keyword evidence="3" id="KW-1185">Reference proteome</keyword>
<name>A0A834WL29_9FABA</name>
<dbReference type="EMBL" id="JAAIUW010000006">
    <property type="protein sequence ID" value="KAF7826957.1"/>
    <property type="molecule type" value="Genomic_DNA"/>
</dbReference>